<evidence type="ECO:0000313" key="10">
    <source>
        <dbReference type="EMBL" id="APM38413.1"/>
    </source>
</evidence>
<dbReference type="SMART" id="SM00382">
    <property type="entry name" value="AAA"/>
    <property type="match status" value="1"/>
</dbReference>
<feature type="transmembrane region" description="Helical" evidence="7">
    <location>
        <begin position="140"/>
        <end position="157"/>
    </location>
</feature>
<name>A0A1L5F607_CLOKL</name>
<sequence>MNIITRFLSYYKPYRFLFFTDMVCAFLVSIVDLSFPLILSYLSKNFFIRDKSVVLEGLIYIGIALVAMYILKYFCQYFIASWGHIMGARMENNMRSDLFNHLQKLSFSYYDNNNTGQMMSRLVSDLFDISELAHHGPENVFISFVKIIGSFVILLFINVKMTLILFLVTIAMVVFSVCKNKKMQHIFLDNRKKMANINASVQDSLEGIRAVKSFGNEDLEKRKFSKNNNEYLDSRADSYKVMGEFIAGNSFFQGILYVSIIVSGGIFFTEGSLKISDLAVYALYVNIFINPIDILINFAEQFQKGYAGFRRFMEIIETEPEITDSKDAVVLENVKGDIEYKNVYFNYHSKHNVLNNINISIKAGENIALVGPSGAGKTTICSLLPRFYDVTGGAVTIDGKDIRNLTIESLRNSIGIVQQEVYMFSGTVKENIKYGKPDASDEEVIKAAKEANIHEYIMTLPKGYNTYIGQHGVKLSGGQKQRISISRVFLKNPPILILDEATSALDNESERFIQNSLEKLSKNRTTIVIAHRLSTIRNADEIIVIDNEGIKERGNHEELLREKGLYFYYYNMQFQGLNSVSN</sequence>
<feature type="transmembrane region" description="Helical" evidence="7">
    <location>
        <begin position="163"/>
        <end position="178"/>
    </location>
</feature>
<keyword evidence="3" id="KW-0547">Nucleotide-binding</keyword>
<accession>A0A1L5F607</accession>
<dbReference type="InterPro" id="IPR039421">
    <property type="entry name" value="Type_1_exporter"/>
</dbReference>
<comment type="subcellular location">
    <subcellularLocation>
        <location evidence="1">Cell membrane</location>
        <topology evidence="1">Multi-pass membrane protein</topology>
    </subcellularLocation>
</comment>
<feature type="transmembrane region" description="Helical" evidence="7">
    <location>
        <begin position="58"/>
        <end position="80"/>
    </location>
</feature>
<proteinExistence type="predicted"/>
<dbReference type="SUPFAM" id="SSF90123">
    <property type="entry name" value="ABC transporter transmembrane region"/>
    <property type="match status" value="1"/>
</dbReference>
<organism evidence="10 11">
    <name type="scientific">Clostridium kluyveri</name>
    <dbReference type="NCBI Taxonomy" id="1534"/>
    <lineage>
        <taxon>Bacteria</taxon>
        <taxon>Bacillati</taxon>
        <taxon>Bacillota</taxon>
        <taxon>Clostridia</taxon>
        <taxon>Eubacteriales</taxon>
        <taxon>Clostridiaceae</taxon>
        <taxon>Clostridium</taxon>
    </lineage>
</organism>
<evidence type="ECO:0000259" key="8">
    <source>
        <dbReference type="PROSITE" id="PS50893"/>
    </source>
</evidence>
<evidence type="ECO:0000313" key="11">
    <source>
        <dbReference type="Proteomes" id="UP000184604"/>
    </source>
</evidence>
<evidence type="ECO:0000256" key="4">
    <source>
        <dbReference type="ARBA" id="ARBA00022840"/>
    </source>
</evidence>
<keyword evidence="4" id="KW-0067">ATP-binding</keyword>
<keyword evidence="5 7" id="KW-1133">Transmembrane helix</keyword>
<feature type="domain" description="ABC transporter" evidence="8">
    <location>
        <begin position="338"/>
        <end position="572"/>
    </location>
</feature>
<dbReference type="GO" id="GO:0005524">
    <property type="term" value="F:ATP binding"/>
    <property type="evidence" value="ECO:0007669"/>
    <property type="project" value="UniProtKB-KW"/>
</dbReference>
<keyword evidence="2 7" id="KW-0812">Transmembrane</keyword>
<dbReference type="RefSeq" id="WP_073538085.1">
    <property type="nucleotide sequence ID" value="NZ_CP018335.1"/>
</dbReference>
<dbReference type="PROSITE" id="PS00211">
    <property type="entry name" value="ABC_TRANSPORTER_1"/>
    <property type="match status" value="1"/>
</dbReference>
<feature type="transmembrane region" description="Helical" evidence="7">
    <location>
        <begin position="16"/>
        <end position="38"/>
    </location>
</feature>
<dbReference type="Pfam" id="PF00664">
    <property type="entry name" value="ABC_membrane"/>
    <property type="match status" value="1"/>
</dbReference>
<dbReference type="Gene3D" id="1.20.1560.10">
    <property type="entry name" value="ABC transporter type 1, transmembrane domain"/>
    <property type="match status" value="1"/>
</dbReference>
<dbReference type="GO" id="GO:0016887">
    <property type="term" value="F:ATP hydrolysis activity"/>
    <property type="evidence" value="ECO:0007669"/>
    <property type="project" value="InterPro"/>
</dbReference>
<dbReference type="InterPro" id="IPR017871">
    <property type="entry name" value="ABC_transporter-like_CS"/>
</dbReference>
<gene>
    <name evidence="10" type="ORF">BS101_06520</name>
</gene>
<dbReference type="InterPro" id="IPR027417">
    <property type="entry name" value="P-loop_NTPase"/>
</dbReference>
<dbReference type="PROSITE" id="PS50893">
    <property type="entry name" value="ABC_TRANSPORTER_2"/>
    <property type="match status" value="1"/>
</dbReference>
<dbReference type="InterPro" id="IPR003593">
    <property type="entry name" value="AAA+_ATPase"/>
</dbReference>
<evidence type="ECO:0000256" key="7">
    <source>
        <dbReference type="SAM" id="Phobius"/>
    </source>
</evidence>
<evidence type="ECO:0000256" key="1">
    <source>
        <dbReference type="ARBA" id="ARBA00004651"/>
    </source>
</evidence>
<evidence type="ECO:0000256" key="6">
    <source>
        <dbReference type="ARBA" id="ARBA00023136"/>
    </source>
</evidence>
<evidence type="ECO:0000256" key="3">
    <source>
        <dbReference type="ARBA" id="ARBA00022741"/>
    </source>
</evidence>
<dbReference type="EMBL" id="CP018335">
    <property type="protein sequence ID" value="APM38413.1"/>
    <property type="molecule type" value="Genomic_DNA"/>
</dbReference>
<dbReference type="PANTHER" id="PTHR43394">
    <property type="entry name" value="ATP-DEPENDENT PERMEASE MDL1, MITOCHONDRIAL"/>
    <property type="match status" value="1"/>
</dbReference>
<dbReference type="InterPro" id="IPR036640">
    <property type="entry name" value="ABC1_TM_sf"/>
</dbReference>
<dbReference type="InterPro" id="IPR011527">
    <property type="entry name" value="ABC1_TM_dom"/>
</dbReference>
<evidence type="ECO:0000259" key="9">
    <source>
        <dbReference type="PROSITE" id="PS50929"/>
    </source>
</evidence>
<reference evidence="10 11" key="1">
    <citation type="submission" date="2016-12" db="EMBL/GenBank/DDBJ databases">
        <title>Complete genome sequence of Clostridium kluyveri JZZ isolated from the pit mud of a Chinese flavor liquor-making factory.</title>
        <authorList>
            <person name="Wang Y."/>
        </authorList>
    </citation>
    <scope>NUCLEOTIDE SEQUENCE [LARGE SCALE GENOMIC DNA]</scope>
    <source>
        <strain evidence="10 11">JZZ</strain>
    </source>
</reference>
<dbReference type="OrthoDB" id="9762778at2"/>
<feature type="transmembrane region" description="Helical" evidence="7">
    <location>
        <begin position="245"/>
        <end position="268"/>
    </location>
</feature>
<dbReference type="GO" id="GO:0015421">
    <property type="term" value="F:ABC-type oligopeptide transporter activity"/>
    <property type="evidence" value="ECO:0007669"/>
    <property type="project" value="TreeGrafter"/>
</dbReference>
<dbReference type="SUPFAM" id="SSF52540">
    <property type="entry name" value="P-loop containing nucleoside triphosphate hydrolases"/>
    <property type="match status" value="1"/>
</dbReference>
<feature type="domain" description="ABC transmembrane type-1" evidence="9">
    <location>
        <begin position="22"/>
        <end position="304"/>
    </location>
</feature>
<dbReference type="FunFam" id="3.40.50.300:FF:000218">
    <property type="entry name" value="Multidrug ABC transporter ATP-binding protein"/>
    <property type="match status" value="1"/>
</dbReference>
<dbReference type="CDD" id="cd18549">
    <property type="entry name" value="ABC_6TM_YwjA_like"/>
    <property type="match status" value="1"/>
</dbReference>
<evidence type="ECO:0000256" key="2">
    <source>
        <dbReference type="ARBA" id="ARBA00022692"/>
    </source>
</evidence>
<dbReference type="GO" id="GO:0005886">
    <property type="term" value="C:plasma membrane"/>
    <property type="evidence" value="ECO:0007669"/>
    <property type="project" value="UniProtKB-SubCell"/>
</dbReference>
<dbReference type="Gene3D" id="3.40.50.300">
    <property type="entry name" value="P-loop containing nucleotide triphosphate hydrolases"/>
    <property type="match status" value="1"/>
</dbReference>
<protein>
    <submittedName>
        <fullName evidence="10">Thiamine ABC transporter permease</fullName>
    </submittedName>
</protein>
<keyword evidence="6 7" id="KW-0472">Membrane</keyword>
<evidence type="ECO:0000256" key="5">
    <source>
        <dbReference type="ARBA" id="ARBA00022989"/>
    </source>
</evidence>
<dbReference type="InterPro" id="IPR003439">
    <property type="entry name" value="ABC_transporter-like_ATP-bd"/>
</dbReference>
<dbReference type="Proteomes" id="UP000184604">
    <property type="component" value="Chromosome"/>
</dbReference>
<dbReference type="PANTHER" id="PTHR43394:SF1">
    <property type="entry name" value="ATP-BINDING CASSETTE SUB-FAMILY B MEMBER 10, MITOCHONDRIAL"/>
    <property type="match status" value="1"/>
</dbReference>
<dbReference type="Pfam" id="PF00005">
    <property type="entry name" value="ABC_tran"/>
    <property type="match status" value="1"/>
</dbReference>
<dbReference type="AlphaFoldDB" id="A0A1L5F607"/>
<feature type="transmembrane region" description="Helical" evidence="7">
    <location>
        <begin position="280"/>
        <end position="299"/>
    </location>
</feature>
<dbReference type="PROSITE" id="PS50929">
    <property type="entry name" value="ABC_TM1F"/>
    <property type="match status" value="1"/>
</dbReference>
<dbReference type="CDD" id="cd03251">
    <property type="entry name" value="ABCC_MsbA"/>
    <property type="match status" value="1"/>
</dbReference>